<dbReference type="EMBL" id="DVND01000082">
    <property type="protein sequence ID" value="HIU48337.1"/>
    <property type="molecule type" value="Genomic_DNA"/>
</dbReference>
<evidence type="ECO:0000256" key="12">
    <source>
        <dbReference type="ARBA" id="ARBA00041398"/>
    </source>
</evidence>
<proteinExistence type="inferred from homology"/>
<evidence type="ECO:0000259" key="16">
    <source>
        <dbReference type="Pfam" id="PF02878"/>
    </source>
</evidence>
<keyword evidence="7" id="KW-0597">Phosphoprotein</keyword>
<dbReference type="Pfam" id="PF02878">
    <property type="entry name" value="PGM_PMM_I"/>
    <property type="match status" value="1"/>
</dbReference>
<dbReference type="AlphaFoldDB" id="A0A9D1S6I4"/>
<dbReference type="SUPFAM" id="SSF55957">
    <property type="entry name" value="Phosphoglucomutase, C-terminal domain"/>
    <property type="match status" value="1"/>
</dbReference>
<evidence type="ECO:0000259" key="15">
    <source>
        <dbReference type="Pfam" id="PF00408"/>
    </source>
</evidence>
<evidence type="ECO:0000256" key="7">
    <source>
        <dbReference type="ARBA" id="ARBA00022553"/>
    </source>
</evidence>
<dbReference type="PRINTS" id="PR00509">
    <property type="entry name" value="PGMPMM"/>
</dbReference>
<sequence>MDYKKQYERWVKYADEATKKELLALTDEREIEDRFRCSMQFGTGGLRGVLGAGTNRMNIYTVRKATQGYADFVKQQGDTAVNRGVAIAYDNRWGSKEFAENTAGVLAANGIKVYLFESLRPTPELSFAVRELRCFGGVMITASHNPPRYNGYKLYDETGCQLVPRYTDQLIRYIDAVEDELHIACLPLEEAGARIEIIGKEVDERYYQKVRGILFEPDIPKNIKIVFSPQHGTGNVPIRRMLDDLGYAVLPVEEQCAPDPAFSNTKNPNPETEEAFALPLEKAEQAAADLAITTDPDCDRLGVAIRHQGGYVRLTGNQTGAVMLQYILRRRKERGTLPADGLLINTIVTSSLGDEIAASYGVKTEKTLTGFKFIGDKIQTHQTLGDGSFIFGYEESLGYLIGDFVRDKDAVQAAVMLCEMAAYYQNRGKTLYDVLLEIYETYGYYKDCLHAIELEGKDGLLKIQAIMQELRDNPLQEAGGINVRAIEDYLEPQDAAFPKSDVLRYLLEDGSWVAVRPSGTEPKCKFYYCVKGETEEAAQEKLRALQDCFEALAASAMDK</sequence>
<comment type="pathway">
    <text evidence="4">Lipid metabolism.</text>
</comment>
<organism evidence="19 20">
    <name type="scientific">Candidatus Avimonoglobus intestinipullorum</name>
    <dbReference type="NCBI Taxonomy" id="2840699"/>
    <lineage>
        <taxon>Bacteria</taxon>
        <taxon>Bacillati</taxon>
        <taxon>Bacillota</taxon>
        <taxon>Clostridia</taxon>
        <taxon>Eubacteriales</taxon>
        <taxon>Candidatus Avimonoglobus</taxon>
    </lineage>
</organism>
<dbReference type="Gene3D" id="3.30.310.50">
    <property type="entry name" value="Alpha-D-phosphohexomutase, C-terminal domain"/>
    <property type="match status" value="1"/>
</dbReference>
<evidence type="ECO:0000313" key="20">
    <source>
        <dbReference type="Proteomes" id="UP000824111"/>
    </source>
</evidence>
<dbReference type="Pfam" id="PF00408">
    <property type="entry name" value="PGM_PMM_IV"/>
    <property type="match status" value="1"/>
</dbReference>
<keyword evidence="8 14" id="KW-0479">Metal-binding</keyword>
<dbReference type="InterPro" id="IPR005841">
    <property type="entry name" value="Alpha-D-phosphohexomutase_SF"/>
</dbReference>
<comment type="caution">
    <text evidence="19">The sequence shown here is derived from an EMBL/GenBank/DDBJ whole genome shotgun (WGS) entry which is preliminary data.</text>
</comment>
<dbReference type="InterPro" id="IPR005845">
    <property type="entry name" value="A-D-PHexomutase_a/b/a-II"/>
</dbReference>
<evidence type="ECO:0000259" key="18">
    <source>
        <dbReference type="Pfam" id="PF02880"/>
    </source>
</evidence>
<reference evidence="19" key="2">
    <citation type="journal article" date="2021" name="PeerJ">
        <title>Extensive microbial diversity within the chicken gut microbiome revealed by metagenomics and culture.</title>
        <authorList>
            <person name="Gilroy R."/>
            <person name="Ravi A."/>
            <person name="Getino M."/>
            <person name="Pursley I."/>
            <person name="Horton D.L."/>
            <person name="Alikhan N.F."/>
            <person name="Baker D."/>
            <person name="Gharbi K."/>
            <person name="Hall N."/>
            <person name="Watson M."/>
            <person name="Adriaenssens E.M."/>
            <person name="Foster-Nyarko E."/>
            <person name="Jarju S."/>
            <person name="Secka A."/>
            <person name="Antonio M."/>
            <person name="Oren A."/>
            <person name="Chaudhuri R.R."/>
            <person name="La Ragione R."/>
            <person name="Hildebrand F."/>
            <person name="Pallen M.J."/>
        </authorList>
    </citation>
    <scope>NUCLEOTIDE SEQUENCE</scope>
    <source>
        <strain evidence="19">ChiSjej4B22-9803</strain>
    </source>
</reference>
<comment type="similarity">
    <text evidence="5 14">Belongs to the phosphohexose mutase family.</text>
</comment>
<dbReference type="GO" id="GO:0000287">
    <property type="term" value="F:magnesium ion binding"/>
    <property type="evidence" value="ECO:0007669"/>
    <property type="project" value="InterPro"/>
</dbReference>
<keyword evidence="9 14" id="KW-0460">Magnesium</keyword>
<dbReference type="CDD" id="cd05799">
    <property type="entry name" value="PGM2"/>
    <property type="match status" value="1"/>
</dbReference>
<dbReference type="PANTHER" id="PTHR45745">
    <property type="entry name" value="PHOSPHOMANNOMUTASE 45A"/>
    <property type="match status" value="1"/>
</dbReference>
<feature type="domain" description="Alpha-D-phosphohexomutase alpha/beta/alpha" evidence="17">
    <location>
        <begin position="206"/>
        <end position="307"/>
    </location>
</feature>
<evidence type="ECO:0000256" key="4">
    <source>
        <dbReference type="ARBA" id="ARBA00005189"/>
    </source>
</evidence>
<gene>
    <name evidence="19" type="ORF">IAB04_03155</name>
</gene>
<dbReference type="EC" id="5.4.2.2" evidence="6"/>
<dbReference type="InterPro" id="IPR005843">
    <property type="entry name" value="A-D-PHexomutase_C"/>
</dbReference>
<dbReference type="InterPro" id="IPR005844">
    <property type="entry name" value="A-D-PHexomutase_a/b/a-I"/>
</dbReference>
<evidence type="ECO:0000256" key="13">
    <source>
        <dbReference type="ARBA" id="ARBA00041467"/>
    </source>
</evidence>
<dbReference type="InterPro" id="IPR036900">
    <property type="entry name" value="A-D-PHexomutase_C_sf"/>
</dbReference>
<dbReference type="InterPro" id="IPR016066">
    <property type="entry name" value="A-D-PHexomutase_CS"/>
</dbReference>
<dbReference type="GO" id="GO:0004614">
    <property type="term" value="F:phosphoglucomutase activity"/>
    <property type="evidence" value="ECO:0007669"/>
    <property type="project" value="UniProtKB-EC"/>
</dbReference>
<evidence type="ECO:0000256" key="11">
    <source>
        <dbReference type="ARBA" id="ARBA00039995"/>
    </source>
</evidence>
<dbReference type="GO" id="GO:0005975">
    <property type="term" value="P:carbohydrate metabolic process"/>
    <property type="evidence" value="ECO:0007669"/>
    <property type="project" value="InterPro"/>
</dbReference>
<dbReference type="InterPro" id="IPR016055">
    <property type="entry name" value="A-D-PHexomutase_a/b/a-I/II/III"/>
</dbReference>
<evidence type="ECO:0000256" key="2">
    <source>
        <dbReference type="ARBA" id="ARBA00001946"/>
    </source>
</evidence>
<accession>A0A9D1S6I4</accession>
<comment type="catalytic activity">
    <reaction evidence="1">
        <text>alpha-D-glucose 1-phosphate = alpha-D-glucose 6-phosphate</text>
        <dbReference type="Rhea" id="RHEA:23536"/>
        <dbReference type="ChEBI" id="CHEBI:58225"/>
        <dbReference type="ChEBI" id="CHEBI:58601"/>
        <dbReference type="EC" id="5.4.2.2"/>
    </reaction>
</comment>
<comment type="cofactor">
    <cofactor evidence="2">
        <name>Mg(2+)</name>
        <dbReference type="ChEBI" id="CHEBI:18420"/>
    </cofactor>
</comment>
<dbReference type="InterPro" id="IPR005846">
    <property type="entry name" value="A-D-PHexomutase_a/b/a-III"/>
</dbReference>
<reference evidence="19" key="1">
    <citation type="submission" date="2020-10" db="EMBL/GenBank/DDBJ databases">
        <authorList>
            <person name="Gilroy R."/>
        </authorList>
    </citation>
    <scope>NUCLEOTIDE SEQUENCE</scope>
    <source>
        <strain evidence="19">ChiSjej4B22-9803</strain>
    </source>
</reference>
<evidence type="ECO:0000313" key="19">
    <source>
        <dbReference type="EMBL" id="HIU48337.1"/>
    </source>
</evidence>
<evidence type="ECO:0000256" key="5">
    <source>
        <dbReference type="ARBA" id="ARBA00010231"/>
    </source>
</evidence>
<evidence type="ECO:0000256" key="9">
    <source>
        <dbReference type="ARBA" id="ARBA00022842"/>
    </source>
</evidence>
<dbReference type="Pfam" id="PF02880">
    <property type="entry name" value="PGM_PMM_III"/>
    <property type="match status" value="1"/>
</dbReference>
<evidence type="ECO:0000256" key="8">
    <source>
        <dbReference type="ARBA" id="ARBA00022723"/>
    </source>
</evidence>
<evidence type="ECO:0000256" key="6">
    <source>
        <dbReference type="ARBA" id="ARBA00012728"/>
    </source>
</evidence>
<dbReference type="Pfam" id="PF02879">
    <property type="entry name" value="PGM_PMM_II"/>
    <property type="match status" value="1"/>
</dbReference>
<dbReference type="PROSITE" id="PS00710">
    <property type="entry name" value="PGM_PMM"/>
    <property type="match status" value="1"/>
</dbReference>
<evidence type="ECO:0000256" key="10">
    <source>
        <dbReference type="ARBA" id="ARBA00023235"/>
    </source>
</evidence>
<comment type="pathway">
    <text evidence="3">Glycolipid metabolism; diglucosyl-diacylglycerol biosynthesis.</text>
</comment>
<dbReference type="GO" id="GO:0008973">
    <property type="term" value="F:phosphopentomutase activity"/>
    <property type="evidence" value="ECO:0007669"/>
    <property type="project" value="TreeGrafter"/>
</dbReference>
<feature type="domain" description="Alpha-D-phosphohexomutase C-terminal" evidence="15">
    <location>
        <begin position="483"/>
        <end position="539"/>
    </location>
</feature>
<keyword evidence="10" id="KW-0413">Isomerase</keyword>
<dbReference type="SUPFAM" id="SSF53738">
    <property type="entry name" value="Phosphoglucomutase, first 3 domains"/>
    <property type="match status" value="3"/>
</dbReference>
<dbReference type="Proteomes" id="UP000824111">
    <property type="component" value="Unassembled WGS sequence"/>
</dbReference>
<feature type="domain" description="Alpha-D-phosphohexomutase alpha/beta/alpha" evidence="18">
    <location>
        <begin position="316"/>
        <end position="442"/>
    </location>
</feature>
<name>A0A9D1S6I4_9FIRM</name>
<dbReference type="PANTHER" id="PTHR45745:SF1">
    <property type="entry name" value="PHOSPHOGLUCOMUTASE 2B-RELATED"/>
    <property type="match status" value="1"/>
</dbReference>
<feature type="domain" description="Alpha-D-phosphohexomutase alpha/beta/alpha" evidence="16">
    <location>
        <begin position="39"/>
        <end position="177"/>
    </location>
</feature>
<evidence type="ECO:0000256" key="3">
    <source>
        <dbReference type="ARBA" id="ARBA00005164"/>
    </source>
</evidence>
<evidence type="ECO:0000259" key="17">
    <source>
        <dbReference type="Pfam" id="PF02879"/>
    </source>
</evidence>
<evidence type="ECO:0000256" key="14">
    <source>
        <dbReference type="RuleBase" id="RU004326"/>
    </source>
</evidence>
<dbReference type="Gene3D" id="3.40.120.10">
    <property type="entry name" value="Alpha-D-Glucose-1,6-Bisphosphate, subunit A, domain 3"/>
    <property type="match status" value="3"/>
</dbReference>
<protein>
    <recommendedName>
        <fullName evidence="11">Phosphoglucomutase</fullName>
        <ecNumber evidence="6">5.4.2.2</ecNumber>
    </recommendedName>
    <alternativeName>
        <fullName evidence="13">Alpha-phosphoglucomutase</fullName>
    </alternativeName>
    <alternativeName>
        <fullName evidence="12">Glucose phosphomutase</fullName>
    </alternativeName>
</protein>
<dbReference type="GO" id="GO:0006166">
    <property type="term" value="P:purine ribonucleoside salvage"/>
    <property type="evidence" value="ECO:0007669"/>
    <property type="project" value="TreeGrafter"/>
</dbReference>
<evidence type="ECO:0000256" key="1">
    <source>
        <dbReference type="ARBA" id="ARBA00000443"/>
    </source>
</evidence>